<gene>
    <name evidence="2" type="ORF">CB5_LOCUS25289</name>
</gene>
<dbReference type="EMBL" id="LR862135">
    <property type="protein sequence ID" value="CAD1842078.1"/>
    <property type="molecule type" value="Genomic_DNA"/>
</dbReference>
<protein>
    <submittedName>
        <fullName evidence="2">Uncharacterized protein</fullName>
    </submittedName>
</protein>
<dbReference type="AlphaFoldDB" id="A0A6V7QGD8"/>
<feature type="compositionally biased region" description="Basic residues" evidence="1">
    <location>
        <begin position="38"/>
        <end position="47"/>
    </location>
</feature>
<feature type="compositionally biased region" description="Low complexity" evidence="1">
    <location>
        <begin position="48"/>
        <end position="68"/>
    </location>
</feature>
<accession>A0A6V7QGD8</accession>
<name>A0A6V7QGD8_ANACO</name>
<feature type="compositionally biased region" description="Basic and acidic residues" evidence="1">
    <location>
        <begin position="1"/>
        <end position="16"/>
    </location>
</feature>
<feature type="compositionally biased region" description="Gly residues" evidence="1">
    <location>
        <begin position="21"/>
        <end position="30"/>
    </location>
</feature>
<reference evidence="2" key="1">
    <citation type="submission" date="2020-07" db="EMBL/GenBank/DDBJ databases">
        <authorList>
            <person name="Lin J."/>
        </authorList>
    </citation>
    <scope>NUCLEOTIDE SEQUENCE</scope>
</reference>
<organism evidence="2">
    <name type="scientific">Ananas comosus var. bracteatus</name>
    <name type="common">red pineapple</name>
    <dbReference type="NCBI Taxonomy" id="296719"/>
    <lineage>
        <taxon>Eukaryota</taxon>
        <taxon>Viridiplantae</taxon>
        <taxon>Streptophyta</taxon>
        <taxon>Embryophyta</taxon>
        <taxon>Tracheophyta</taxon>
        <taxon>Spermatophyta</taxon>
        <taxon>Magnoliopsida</taxon>
        <taxon>Liliopsida</taxon>
        <taxon>Poales</taxon>
        <taxon>Bromeliaceae</taxon>
        <taxon>Bromelioideae</taxon>
        <taxon>Ananas</taxon>
    </lineage>
</organism>
<evidence type="ECO:0000256" key="1">
    <source>
        <dbReference type="SAM" id="MobiDB-lite"/>
    </source>
</evidence>
<feature type="region of interest" description="Disordered" evidence="1">
    <location>
        <begin position="1"/>
        <end position="86"/>
    </location>
</feature>
<sequence length="109" mass="11593">MERRGGEERRDEESHPRPRAHGGGGGGGGWPTVDGRWGSRRRSRRSTRAASSCGGSHSSPSFGPSIASTFGPFSAPHPPPPLLLRPHSPLCRAIGNRLCDLRGASLFGR</sequence>
<evidence type="ECO:0000313" key="2">
    <source>
        <dbReference type="EMBL" id="CAD1842078.1"/>
    </source>
</evidence>
<proteinExistence type="predicted"/>